<comment type="caution">
    <text evidence="1">The sequence shown here is derived from an EMBL/GenBank/DDBJ whole genome shotgun (WGS) entry which is preliminary data.</text>
</comment>
<dbReference type="STRING" id="1231657.A0A1Y1Y159"/>
<accession>A0A1Y1Y159</accession>
<proteinExistence type="predicted"/>
<evidence type="ECO:0000313" key="2">
    <source>
        <dbReference type="Proteomes" id="UP000193144"/>
    </source>
</evidence>
<evidence type="ECO:0000313" key="1">
    <source>
        <dbReference type="EMBL" id="ORX91751.1"/>
    </source>
</evidence>
<reference evidence="1 2" key="1">
    <citation type="submission" date="2016-07" db="EMBL/GenBank/DDBJ databases">
        <title>Pervasive Adenine N6-methylation of Active Genes in Fungi.</title>
        <authorList>
            <consortium name="DOE Joint Genome Institute"/>
            <person name="Mondo S.J."/>
            <person name="Dannebaum R.O."/>
            <person name="Kuo R.C."/>
            <person name="Labutti K."/>
            <person name="Haridas S."/>
            <person name="Kuo A."/>
            <person name="Salamov A."/>
            <person name="Ahrendt S.R."/>
            <person name="Lipzen A."/>
            <person name="Sullivan W."/>
            <person name="Andreopoulos W.B."/>
            <person name="Clum A."/>
            <person name="Lindquist E."/>
            <person name="Daum C."/>
            <person name="Ramamoorthy G.K."/>
            <person name="Gryganskyi A."/>
            <person name="Culley D."/>
            <person name="Magnuson J.K."/>
            <person name="James T.Y."/>
            <person name="O'Malley M.A."/>
            <person name="Stajich J.E."/>
            <person name="Spatafora J.W."/>
            <person name="Visel A."/>
            <person name="Grigoriev I.V."/>
        </authorList>
    </citation>
    <scope>NUCLEOTIDE SEQUENCE [LARGE SCALE GENOMIC DNA]</scope>
    <source>
        <strain evidence="1 2">CBS 115471</strain>
    </source>
</reference>
<gene>
    <name evidence="1" type="ORF">BCR34DRAFT_629559</name>
</gene>
<dbReference type="InterPro" id="IPR053206">
    <property type="entry name" value="Dimeric_xanthone_biosynth"/>
</dbReference>
<evidence type="ECO:0008006" key="3">
    <source>
        <dbReference type="Google" id="ProtNLM"/>
    </source>
</evidence>
<organism evidence="1 2">
    <name type="scientific">Clohesyomyces aquaticus</name>
    <dbReference type="NCBI Taxonomy" id="1231657"/>
    <lineage>
        <taxon>Eukaryota</taxon>
        <taxon>Fungi</taxon>
        <taxon>Dikarya</taxon>
        <taxon>Ascomycota</taxon>
        <taxon>Pezizomycotina</taxon>
        <taxon>Dothideomycetes</taxon>
        <taxon>Pleosporomycetidae</taxon>
        <taxon>Pleosporales</taxon>
        <taxon>Lindgomycetaceae</taxon>
        <taxon>Clohesyomyces</taxon>
    </lineage>
</organism>
<dbReference type="PANTHER" id="PTHR38048">
    <property type="entry name" value="EXPRESSED PROTEIN"/>
    <property type="match status" value="1"/>
</dbReference>
<keyword evidence="2" id="KW-1185">Reference proteome</keyword>
<name>A0A1Y1Y159_9PLEO</name>
<dbReference type="OrthoDB" id="58416at2759"/>
<protein>
    <recommendedName>
        <fullName evidence="3">Hemerythrin-like domain-containing protein</fullName>
    </recommendedName>
</protein>
<sequence length="210" mass="23478">MDSSGNWVDGPCALFETPSAPRNIAKMAFAHNVMLRSLNAIYLQPPHIPDADIADVLFFVSSYCAWLLHHNDIEEEAMFPAFEAVPGVKPLQYNLDQYRIFSDGLVTLKKNAEDTIPSRCTGEKVCAIIDGFSHALHTHLRLRSVYEQCEKEAGKRDKNVAPPTVLGLCDKPFQGGNDWPKIPMGSAGIDYYLFGRKHSNPRQLKFIGNE</sequence>
<dbReference type="Proteomes" id="UP000193144">
    <property type="component" value="Unassembled WGS sequence"/>
</dbReference>
<dbReference type="PANTHER" id="PTHR38048:SF2">
    <property type="entry name" value="HEMERYTHRIN-LIKE DOMAIN-CONTAINING PROTEIN"/>
    <property type="match status" value="1"/>
</dbReference>
<dbReference type="EMBL" id="MCFA01000439">
    <property type="protein sequence ID" value="ORX91751.1"/>
    <property type="molecule type" value="Genomic_DNA"/>
</dbReference>
<dbReference type="AlphaFoldDB" id="A0A1Y1Y159"/>